<evidence type="ECO:0000313" key="2">
    <source>
        <dbReference type="EMBL" id="MDO5970917.1"/>
    </source>
</evidence>
<feature type="domain" description="YdhG-like" evidence="1">
    <location>
        <begin position="16"/>
        <end position="112"/>
    </location>
</feature>
<dbReference type="SUPFAM" id="SSF159888">
    <property type="entry name" value="YdhG-like"/>
    <property type="match status" value="1"/>
</dbReference>
<dbReference type="Gene3D" id="3.90.1150.200">
    <property type="match status" value="1"/>
</dbReference>
<proteinExistence type="predicted"/>
<evidence type="ECO:0000313" key="3">
    <source>
        <dbReference type="Proteomes" id="UP001176883"/>
    </source>
</evidence>
<accession>A0ABT8WD19</accession>
<dbReference type="InterPro" id="IPR014922">
    <property type="entry name" value="YdhG-like"/>
</dbReference>
<protein>
    <submittedName>
        <fullName evidence="2">DUF1801 domain-containing protein</fullName>
    </submittedName>
</protein>
<name>A0ABT8WD19_9FLAO</name>
<dbReference type="Proteomes" id="UP001176883">
    <property type="component" value="Unassembled WGS sequence"/>
</dbReference>
<dbReference type="EMBL" id="JAUOEK010000139">
    <property type="protein sequence ID" value="MDO5970917.1"/>
    <property type="molecule type" value="Genomic_DNA"/>
</dbReference>
<organism evidence="2 3">
    <name type="scientific">Flavivirga aquimarina</name>
    <dbReference type="NCBI Taxonomy" id="2027862"/>
    <lineage>
        <taxon>Bacteria</taxon>
        <taxon>Pseudomonadati</taxon>
        <taxon>Bacteroidota</taxon>
        <taxon>Flavobacteriia</taxon>
        <taxon>Flavobacteriales</taxon>
        <taxon>Flavobacteriaceae</taxon>
        <taxon>Flavivirga</taxon>
    </lineage>
</organism>
<sequence length="127" mass="15121">MKPVDEYFINQKEPYQSIMLYIRSVILNTLPEVEEKYSYRIPFYNIGKKPMVYLNILKGKDYVDVAFVQGILLEKQFPVLKNDNKRKQVRSIKLKRIEDLDHENFVALLYEAANLLSKSKKAWFIDK</sequence>
<dbReference type="RefSeq" id="WP_303278615.1">
    <property type="nucleotide sequence ID" value="NZ_JAUOEK010000139.1"/>
</dbReference>
<evidence type="ECO:0000259" key="1">
    <source>
        <dbReference type="Pfam" id="PF08818"/>
    </source>
</evidence>
<keyword evidence="3" id="KW-1185">Reference proteome</keyword>
<dbReference type="Pfam" id="PF08818">
    <property type="entry name" value="DUF1801"/>
    <property type="match status" value="1"/>
</dbReference>
<comment type="caution">
    <text evidence="2">The sequence shown here is derived from an EMBL/GenBank/DDBJ whole genome shotgun (WGS) entry which is preliminary data.</text>
</comment>
<reference evidence="2" key="1">
    <citation type="submission" date="2023-07" db="EMBL/GenBank/DDBJ databases">
        <title>Two novel species in the genus Flavivirga.</title>
        <authorList>
            <person name="Kwon K."/>
        </authorList>
    </citation>
    <scope>NUCLEOTIDE SEQUENCE</scope>
    <source>
        <strain evidence="2">KCTC 52353</strain>
    </source>
</reference>
<gene>
    <name evidence="2" type="ORF">Q4Q35_13985</name>
</gene>